<keyword evidence="8" id="KW-0718">Serine biosynthesis</keyword>
<proteinExistence type="predicted"/>
<evidence type="ECO:0000256" key="5">
    <source>
        <dbReference type="ARBA" id="ARBA00022723"/>
    </source>
</evidence>
<evidence type="ECO:0000256" key="2">
    <source>
        <dbReference type="ARBA" id="ARBA00005135"/>
    </source>
</evidence>
<keyword evidence="6" id="KW-0378">Hydrolase</keyword>
<comment type="caution">
    <text evidence="9">The sequence shown here is derived from an EMBL/GenBank/DDBJ whole genome shotgun (WGS) entry which is preliminary data.</text>
</comment>
<evidence type="ECO:0000313" key="9">
    <source>
        <dbReference type="EMBL" id="GAH39636.1"/>
    </source>
</evidence>
<dbReference type="Gene3D" id="3.40.50.1000">
    <property type="entry name" value="HAD superfamily/HAD-like"/>
    <property type="match status" value="1"/>
</dbReference>
<organism evidence="9">
    <name type="scientific">marine sediment metagenome</name>
    <dbReference type="NCBI Taxonomy" id="412755"/>
    <lineage>
        <taxon>unclassified sequences</taxon>
        <taxon>metagenomes</taxon>
        <taxon>ecological metagenomes</taxon>
    </lineage>
</organism>
<dbReference type="InterPro" id="IPR036412">
    <property type="entry name" value="HAD-like_sf"/>
</dbReference>
<dbReference type="GO" id="GO:0006564">
    <property type="term" value="P:L-serine biosynthetic process"/>
    <property type="evidence" value="ECO:0007669"/>
    <property type="project" value="UniProtKB-KW"/>
</dbReference>
<dbReference type="GO" id="GO:0005737">
    <property type="term" value="C:cytoplasm"/>
    <property type="evidence" value="ECO:0007669"/>
    <property type="project" value="TreeGrafter"/>
</dbReference>
<dbReference type="EMBL" id="BARU01008315">
    <property type="protein sequence ID" value="GAH39636.1"/>
    <property type="molecule type" value="Genomic_DNA"/>
</dbReference>
<evidence type="ECO:0000256" key="6">
    <source>
        <dbReference type="ARBA" id="ARBA00022801"/>
    </source>
</evidence>
<sequence>MQESIEVISLDLDGVLFNGPSAAYPLAVELGLGHRFLNVYQKIVAARQSLEDSITEGSKIWRGVPANGTYDYTVESLPLMTGAEDVVSTLKSWKYKVGCISSGVSQFFMKPFIRRLGLDFGYSNILGEANGAHDGTVRYVMGGPQKAETAIGYLREEGLPVESLASVGDGRNDIDLFAISAFSVAFNPESEDVSKAATVTVHSENLKDILQYFDPEV</sequence>
<reference evidence="9" key="1">
    <citation type="journal article" date="2014" name="Front. Microbiol.">
        <title>High frequency of phylogenetically diverse reductive dehalogenase-homologous genes in deep subseafloor sedimentary metagenomes.</title>
        <authorList>
            <person name="Kawai M."/>
            <person name="Futagami T."/>
            <person name="Toyoda A."/>
            <person name="Takaki Y."/>
            <person name="Nishi S."/>
            <person name="Hori S."/>
            <person name="Arai W."/>
            <person name="Tsubouchi T."/>
            <person name="Morono Y."/>
            <person name="Uchiyama I."/>
            <person name="Ito T."/>
            <person name="Fujiyama A."/>
            <person name="Inagaki F."/>
            <person name="Takami H."/>
        </authorList>
    </citation>
    <scope>NUCLEOTIDE SEQUENCE</scope>
    <source>
        <strain evidence="9">Expedition CK06-06</strain>
    </source>
</reference>
<comment type="cofactor">
    <cofactor evidence="1">
        <name>Mg(2+)</name>
        <dbReference type="ChEBI" id="CHEBI:18420"/>
    </cofactor>
</comment>
<dbReference type="AlphaFoldDB" id="X1F1Y7"/>
<dbReference type="EC" id="3.1.3.3" evidence="3"/>
<dbReference type="InterPro" id="IPR023214">
    <property type="entry name" value="HAD_sf"/>
</dbReference>
<dbReference type="GO" id="GO:0036424">
    <property type="term" value="F:L-phosphoserine phosphatase activity"/>
    <property type="evidence" value="ECO:0007669"/>
    <property type="project" value="TreeGrafter"/>
</dbReference>
<accession>X1F1Y7</accession>
<dbReference type="SUPFAM" id="SSF56784">
    <property type="entry name" value="HAD-like"/>
    <property type="match status" value="1"/>
</dbReference>
<dbReference type="InterPro" id="IPR050582">
    <property type="entry name" value="HAD-like_SerB"/>
</dbReference>
<gene>
    <name evidence="9" type="ORF">S03H2_16291</name>
</gene>
<evidence type="ECO:0000256" key="7">
    <source>
        <dbReference type="ARBA" id="ARBA00022842"/>
    </source>
</evidence>
<protein>
    <recommendedName>
        <fullName evidence="3">phosphoserine phosphatase</fullName>
        <ecNumber evidence="3">3.1.3.3</ecNumber>
    </recommendedName>
</protein>
<evidence type="ECO:0000256" key="1">
    <source>
        <dbReference type="ARBA" id="ARBA00001946"/>
    </source>
</evidence>
<name>X1F1Y7_9ZZZZ</name>
<keyword evidence="4" id="KW-0028">Amino-acid biosynthesis</keyword>
<dbReference type="PANTHER" id="PTHR43344:SF2">
    <property type="entry name" value="PHOSPHOSERINE PHOSPHATASE"/>
    <property type="match status" value="1"/>
</dbReference>
<dbReference type="Pfam" id="PF08282">
    <property type="entry name" value="Hydrolase_3"/>
    <property type="match status" value="1"/>
</dbReference>
<evidence type="ECO:0000256" key="3">
    <source>
        <dbReference type="ARBA" id="ARBA00012640"/>
    </source>
</evidence>
<keyword evidence="5" id="KW-0479">Metal-binding</keyword>
<dbReference type="PANTHER" id="PTHR43344">
    <property type="entry name" value="PHOSPHOSERINE PHOSPHATASE"/>
    <property type="match status" value="1"/>
</dbReference>
<dbReference type="GO" id="GO:0000287">
    <property type="term" value="F:magnesium ion binding"/>
    <property type="evidence" value="ECO:0007669"/>
    <property type="project" value="TreeGrafter"/>
</dbReference>
<keyword evidence="7" id="KW-0460">Magnesium</keyword>
<evidence type="ECO:0000256" key="8">
    <source>
        <dbReference type="ARBA" id="ARBA00023299"/>
    </source>
</evidence>
<evidence type="ECO:0000256" key="4">
    <source>
        <dbReference type="ARBA" id="ARBA00022605"/>
    </source>
</evidence>
<comment type="pathway">
    <text evidence="2">Amino-acid biosynthesis; L-serine biosynthesis; L-serine from 3-phospho-D-glycerate: step 3/3.</text>
</comment>